<dbReference type="PROSITE" id="PS50987">
    <property type="entry name" value="HTH_ARSR_2"/>
    <property type="match status" value="1"/>
</dbReference>
<dbReference type="GO" id="GO:0097063">
    <property type="term" value="F:cadmium ion sensor activity"/>
    <property type="evidence" value="ECO:0007669"/>
    <property type="project" value="TreeGrafter"/>
</dbReference>
<feature type="region of interest" description="Disordered" evidence="1">
    <location>
        <begin position="90"/>
        <end position="120"/>
    </location>
</feature>
<protein>
    <submittedName>
        <fullName evidence="3">ArsR family transcriptional regulator</fullName>
    </submittedName>
</protein>
<dbReference type="GO" id="GO:0003677">
    <property type="term" value="F:DNA binding"/>
    <property type="evidence" value="ECO:0007669"/>
    <property type="project" value="TreeGrafter"/>
</dbReference>
<reference evidence="3 4" key="1">
    <citation type="submission" date="2018-08" db="EMBL/GenBank/DDBJ databases">
        <title>Whole genome sequence analysis of Dermacoccus abyssi bacteria isolated from Deep Mariana trench Micromonospora spp reveals genes involved in the environmental adaptation and production of secondary metabolites.</title>
        <authorList>
            <person name="Abdel-Mageed W.M."/>
            <person name="Lehri B."/>
            <person name="Nouioui I."/>
            <person name="Goodfellow I."/>
            <person name="Jaspars M."/>
            <person name="Karlyshev A."/>
        </authorList>
    </citation>
    <scope>NUCLEOTIDE SEQUENCE [LARGE SCALE GENOMIC DNA]</scope>
    <source>
        <strain evidence="3 4">MT1.1</strain>
    </source>
</reference>
<dbReference type="SUPFAM" id="SSF46785">
    <property type="entry name" value="Winged helix' DNA-binding domain"/>
    <property type="match status" value="1"/>
</dbReference>
<dbReference type="InterPro" id="IPR011991">
    <property type="entry name" value="ArsR-like_HTH"/>
</dbReference>
<dbReference type="Gene3D" id="1.10.10.10">
    <property type="entry name" value="Winged helix-like DNA-binding domain superfamily/Winged helix DNA-binding domain"/>
    <property type="match status" value="1"/>
</dbReference>
<dbReference type="Proteomes" id="UP000285376">
    <property type="component" value="Unassembled WGS sequence"/>
</dbReference>
<dbReference type="SMART" id="SM00418">
    <property type="entry name" value="HTH_ARSR"/>
    <property type="match status" value="1"/>
</dbReference>
<dbReference type="PANTHER" id="PTHR39168">
    <property type="entry name" value="TRANSCRIPTIONAL REGULATOR-RELATED"/>
    <property type="match status" value="1"/>
</dbReference>
<gene>
    <name evidence="3" type="ORF">D1832_13525</name>
</gene>
<dbReference type="GO" id="GO:0003700">
    <property type="term" value="F:DNA-binding transcription factor activity"/>
    <property type="evidence" value="ECO:0007669"/>
    <property type="project" value="InterPro"/>
</dbReference>
<evidence type="ECO:0000313" key="3">
    <source>
        <dbReference type="EMBL" id="RHW44092.1"/>
    </source>
</evidence>
<dbReference type="GO" id="GO:0046686">
    <property type="term" value="P:response to cadmium ion"/>
    <property type="evidence" value="ECO:0007669"/>
    <property type="project" value="TreeGrafter"/>
</dbReference>
<dbReference type="GO" id="GO:0010288">
    <property type="term" value="P:response to lead ion"/>
    <property type="evidence" value="ECO:0007669"/>
    <property type="project" value="TreeGrafter"/>
</dbReference>
<organism evidence="3 4">
    <name type="scientific">Dermacoccus abyssi</name>
    <dbReference type="NCBI Taxonomy" id="322596"/>
    <lineage>
        <taxon>Bacteria</taxon>
        <taxon>Bacillati</taxon>
        <taxon>Actinomycetota</taxon>
        <taxon>Actinomycetes</taxon>
        <taxon>Micrococcales</taxon>
        <taxon>Dermacoccaceae</taxon>
        <taxon>Dermacoccus</taxon>
    </lineage>
</organism>
<dbReference type="InterPro" id="IPR052543">
    <property type="entry name" value="HTH_Metal-responsive_Reg"/>
</dbReference>
<dbReference type="EMBL" id="QWLM01000020">
    <property type="protein sequence ID" value="RHW44092.1"/>
    <property type="molecule type" value="Genomic_DNA"/>
</dbReference>
<accession>A0A417Z0W4</accession>
<dbReference type="InterPro" id="IPR036388">
    <property type="entry name" value="WH-like_DNA-bd_sf"/>
</dbReference>
<proteinExistence type="predicted"/>
<evidence type="ECO:0000256" key="1">
    <source>
        <dbReference type="SAM" id="MobiDB-lite"/>
    </source>
</evidence>
<evidence type="ECO:0000313" key="4">
    <source>
        <dbReference type="Proteomes" id="UP000285376"/>
    </source>
</evidence>
<dbReference type="InterPro" id="IPR000835">
    <property type="entry name" value="HTH_MarR-typ"/>
</dbReference>
<sequence length="120" mass="13011">MQPSTRPLIERLAAALFHQARAQMALALMDGRYWTVNELAQVVGLARSSASEHVDRLHAAGLIRERRQGRHRYVKLNGPETAELIEHMGALAGEHAPAPARPASGQPPPDGPNVLSTLRG</sequence>
<dbReference type="InterPro" id="IPR036390">
    <property type="entry name" value="WH_DNA-bd_sf"/>
</dbReference>
<dbReference type="AlphaFoldDB" id="A0A417Z0W4"/>
<dbReference type="Pfam" id="PF12802">
    <property type="entry name" value="MarR_2"/>
    <property type="match status" value="1"/>
</dbReference>
<feature type="domain" description="HTH arsR-type" evidence="2">
    <location>
        <begin position="1"/>
        <end position="96"/>
    </location>
</feature>
<dbReference type="GO" id="GO:0032791">
    <property type="term" value="F:lead ion binding"/>
    <property type="evidence" value="ECO:0007669"/>
    <property type="project" value="TreeGrafter"/>
</dbReference>
<evidence type="ECO:0000259" key="2">
    <source>
        <dbReference type="PROSITE" id="PS50987"/>
    </source>
</evidence>
<dbReference type="PANTHER" id="PTHR39168:SF1">
    <property type="entry name" value="TRANSCRIPTIONAL REGULATORY PROTEIN"/>
    <property type="match status" value="1"/>
</dbReference>
<comment type="caution">
    <text evidence="3">The sequence shown here is derived from an EMBL/GenBank/DDBJ whole genome shotgun (WGS) entry which is preliminary data.</text>
</comment>
<name>A0A417Z0W4_9MICO</name>
<dbReference type="CDD" id="cd00090">
    <property type="entry name" value="HTH_ARSR"/>
    <property type="match status" value="1"/>
</dbReference>
<dbReference type="InterPro" id="IPR001845">
    <property type="entry name" value="HTH_ArsR_DNA-bd_dom"/>
</dbReference>